<dbReference type="PROSITE" id="PS50109">
    <property type="entry name" value="HIS_KIN"/>
    <property type="match status" value="1"/>
</dbReference>
<comment type="catalytic activity">
    <reaction evidence="1">
        <text>ATP + protein L-histidine = ADP + protein N-phospho-L-histidine.</text>
        <dbReference type="EC" id="2.7.13.3"/>
    </reaction>
</comment>
<dbReference type="CDD" id="cd00082">
    <property type="entry name" value="HisKA"/>
    <property type="match status" value="1"/>
</dbReference>
<dbReference type="Gene3D" id="1.10.287.130">
    <property type="match status" value="1"/>
</dbReference>
<dbReference type="Pfam" id="PF08447">
    <property type="entry name" value="PAS_3"/>
    <property type="match status" value="1"/>
</dbReference>
<dbReference type="EC" id="2.7.13.3" evidence="2"/>
<evidence type="ECO:0000256" key="2">
    <source>
        <dbReference type="ARBA" id="ARBA00012438"/>
    </source>
</evidence>
<protein>
    <recommendedName>
        <fullName evidence="2">histidine kinase</fullName>
        <ecNumber evidence="2">2.7.13.3</ecNumber>
    </recommendedName>
</protein>
<feature type="domain" description="Response regulatory" evidence="9">
    <location>
        <begin position="8"/>
        <end position="124"/>
    </location>
</feature>
<feature type="domain" description="PAS" evidence="10">
    <location>
        <begin position="135"/>
        <end position="206"/>
    </location>
</feature>
<feature type="domain" description="PAC" evidence="11">
    <location>
        <begin position="327"/>
        <end position="379"/>
    </location>
</feature>
<dbReference type="InterPro" id="IPR013656">
    <property type="entry name" value="PAS_4"/>
</dbReference>
<gene>
    <name evidence="12" type="ORF">AMR74_15705</name>
</gene>
<dbReference type="CDD" id="cd00130">
    <property type="entry name" value="PAS"/>
    <property type="match status" value="3"/>
</dbReference>
<dbReference type="OrthoDB" id="8127at2157"/>
<dbReference type="GO" id="GO:0000155">
    <property type="term" value="F:phosphorelay sensor kinase activity"/>
    <property type="evidence" value="ECO:0007669"/>
    <property type="project" value="InterPro"/>
</dbReference>
<dbReference type="InterPro" id="IPR001789">
    <property type="entry name" value="Sig_transdc_resp-reg_receiver"/>
</dbReference>
<dbReference type="PANTHER" id="PTHR43304">
    <property type="entry name" value="PHYTOCHROME-LIKE PROTEIN CPH1"/>
    <property type="match status" value="1"/>
</dbReference>
<organism evidence="12 13">
    <name type="scientific">Halorubrum tropicale</name>
    <dbReference type="NCBI Taxonomy" id="1765655"/>
    <lineage>
        <taxon>Archaea</taxon>
        <taxon>Methanobacteriati</taxon>
        <taxon>Methanobacteriota</taxon>
        <taxon>Stenosarchaea group</taxon>
        <taxon>Halobacteria</taxon>
        <taxon>Halobacteriales</taxon>
        <taxon>Haloferacaceae</taxon>
        <taxon>Halorubrum</taxon>
    </lineage>
</organism>
<dbReference type="Pfam" id="PF00072">
    <property type="entry name" value="Response_reg"/>
    <property type="match status" value="1"/>
</dbReference>
<dbReference type="InterPro" id="IPR003594">
    <property type="entry name" value="HATPase_dom"/>
</dbReference>
<dbReference type="GO" id="GO:0006355">
    <property type="term" value="P:regulation of DNA-templated transcription"/>
    <property type="evidence" value="ECO:0007669"/>
    <property type="project" value="InterPro"/>
</dbReference>
<feature type="coiled-coil region" evidence="7">
    <location>
        <begin position="113"/>
        <end position="147"/>
    </location>
</feature>
<evidence type="ECO:0000256" key="5">
    <source>
        <dbReference type="ARBA" id="ARBA00022777"/>
    </source>
</evidence>
<dbReference type="SMART" id="SM00448">
    <property type="entry name" value="REC"/>
    <property type="match status" value="1"/>
</dbReference>
<dbReference type="InterPro" id="IPR003661">
    <property type="entry name" value="HisK_dim/P_dom"/>
</dbReference>
<dbReference type="PROSITE" id="PS50113">
    <property type="entry name" value="PAC"/>
    <property type="match status" value="2"/>
</dbReference>
<comment type="caution">
    <text evidence="12">The sequence shown here is derived from an EMBL/GenBank/DDBJ whole genome shotgun (WGS) entry which is preliminary data.</text>
</comment>
<dbReference type="Gene3D" id="3.40.50.2300">
    <property type="match status" value="1"/>
</dbReference>
<keyword evidence="7" id="KW-0175">Coiled coil</keyword>
<evidence type="ECO:0000256" key="4">
    <source>
        <dbReference type="ARBA" id="ARBA00022679"/>
    </source>
</evidence>
<dbReference type="PANTHER" id="PTHR43304:SF1">
    <property type="entry name" value="PAC DOMAIN-CONTAINING PROTEIN"/>
    <property type="match status" value="1"/>
</dbReference>
<dbReference type="InterPro" id="IPR052162">
    <property type="entry name" value="Sensor_kinase/Photoreceptor"/>
</dbReference>
<sequence length="832" mass="93804">MNSEADIHVLHVDDEPDFAELTAEFLKREDDNFTVTTATSASEGLEHLSCGDFDCIVSDYDMPTQNGIEFLKSVRKNSPDLPFVLFTGKGSEEIAGEAISAGVTDYLQKKRVADQYTVLANRLRNAVERYRAEKERKRQRKAIETAQEGISILNQDGEYIYVNQAYADIYGYDPDEMEGKHWELIYPDSDTAMVRDVILPTVAEDGYWSGETTGLRADGTTFVEDHTVAQTDTSELVCSVRDRSVEQEQEMALTQFRTLVETLNDPVYVLDETGHFEYVNDAFIEIVGYDRERIIGASPTLIKSSEVVDRSEDHLGRLLSSNGPDSVQFEIEVQPAKGEPIPCEDHMGVLPYEGESFEGSVGILRDISERKERKQELEQTNTVLRTIVENLPMGVLVEDAERDVLMANDQLGETLGVPINSEEVIGRDCATAAEEFKPRFTDPEAFIEVISERLEHRELAQNEELQLTDGRVLERDYVPYTLPEGEANIWLYRDVTARKQQRQELEQANEFLSQTQTVADVGGWELDRRTGSLRWTEEVYRIHGVNIDFEPTVENAVGFYHPEDQTTIQDAVERVLTDGEPYDLESRIVTADDEVRWVRTRGEPWREDGKIVGVRGTFQDITQRIERQQRLEEFASVVSHDLRNPLNVATGHLGLVADECDSDHLDSVRRALERMEALIEDLLALARDNKEVTDTQPVDLATIADRCRENVQMEQGRVITTVDRTVWADSGRLKQVFENLFRNAAEHGGSEVTVTVGELADGFYVEDDGAGIPLDERNAVFEVGYSQSANGTGFGLNIVKQIVDAHDWQIRVTDGTDGGARFEITNVNFVDK</sequence>
<dbReference type="PROSITE" id="PS50112">
    <property type="entry name" value="PAS"/>
    <property type="match status" value="2"/>
</dbReference>
<dbReference type="Pfam" id="PF00512">
    <property type="entry name" value="HisKA"/>
    <property type="match status" value="1"/>
</dbReference>
<dbReference type="RefSeq" id="WP_053772984.1">
    <property type="nucleotide sequence ID" value="NZ_LIST01000008.1"/>
</dbReference>
<dbReference type="SMART" id="SM00091">
    <property type="entry name" value="PAS"/>
    <property type="match status" value="3"/>
</dbReference>
<dbReference type="InterPro" id="IPR000014">
    <property type="entry name" value="PAS"/>
</dbReference>
<feature type="modified residue" description="4-aspartylphosphate" evidence="6">
    <location>
        <position position="59"/>
    </location>
</feature>
<keyword evidence="3 6" id="KW-0597">Phosphoprotein</keyword>
<evidence type="ECO:0000259" key="10">
    <source>
        <dbReference type="PROSITE" id="PS50112"/>
    </source>
</evidence>
<name>A0A0N0BQG4_9EURY</name>
<keyword evidence="4" id="KW-0808">Transferase</keyword>
<dbReference type="InterPro" id="IPR000700">
    <property type="entry name" value="PAS-assoc_C"/>
</dbReference>
<dbReference type="SMART" id="SM00388">
    <property type="entry name" value="HisKA"/>
    <property type="match status" value="1"/>
</dbReference>
<dbReference type="Gene3D" id="3.30.565.10">
    <property type="entry name" value="Histidine kinase-like ATPase, C-terminal domain"/>
    <property type="match status" value="1"/>
</dbReference>
<feature type="domain" description="PAS" evidence="10">
    <location>
        <begin position="252"/>
        <end position="296"/>
    </location>
</feature>
<dbReference type="InterPro" id="IPR036890">
    <property type="entry name" value="HATPase_C_sf"/>
</dbReference>
<feature type="domain" description="PAC" evidence="11">
    <location>
        <begin position="582"/>
        <end position="633"/>
    </location>
</feature>
<dbReference type="InterPro" id="IPR011006">
    <property type="entry name" value="CheY-like_superfamily"/>
</dbReference>
<dbReference type="SUPFAM" id="SSF52172">
    <property type="entry name" value="CheY-like"/>
    <property type="match status" value="1"/>
</dbReference>
<evidence type="ECO:0000259" key="8">
    <source>
        <dbReference type="PROSITE" id="PS50109"/>
    </source>
</evidence>
<dbReference type="PROSITE" id="PS50110">
    <property type="entry name" value="RESPONSE_REGULATORY"/>
    <property type="match status" value="1"/>
</dbReference>
<dbReference type="SUPFAM" id="SSF47384">
    <property type="entry name" value="Homodimeric domain of signal transducing histidine kinase"/>
    <property type="match status" value="1"/>
</dbReference>
<dbReference type="SUPFAM" id="SSF55785">
    <property type="entry name" value="PYP-like sensor domain (PAS domain)"/>
    <property type="match status" value="4"/>
</dbReference>
<accession>A0A0N0BQG4</accession>
<dbReference type="SMART" id="SM00086">
    <property type="entry name" value="PAC"/>
    <property type="match status" value="2"/>
</dbReference>
<dbReference type="Gene3D" id="3.30.450.20">
    <property type="entry name" value="PAS domain"/>
    <property type="match status" value="4"/>
</dbReference>
<dbReference type="SUPFAM" id="SSF55874">
    <property type="entry name" value="ATPase domain of HSP90 chaperone/DNA topoisomerase II/histidine kinase"/>
    <property type="match status" value="1"/>
</dbReference>
<evidence type="ECO:0000313" key="12">
    <source>
        <dbReference type="EMBL" id="KOX95374.1"/>
    </source>
</evidence>
<dbReference type="InterPro" id="IPR035965">
    <property type="entry name" value="PAS-like_dom_sf"/>
</dbReference>
<evidence type="ECO:0000256" key="1">
    <source>
        <dbReference type="ARBA" id="ARBA00000085"/>
    </source>
</evidence>
<reference evidence="12 13" key="1">
    <citation type="submission" date="2015-08" db="EMBL/GenBank/DDBJ databases">
        <title>Genomes of Isolates from Cabo Rojo, PR.</title>
        <authorList>
            <person name="Sanchez-Nieves R.L."/>
            <person name="Montalvo-Rodriguez R."/>
        </authorList>
    </citation>
    <scope>NUCLEOTIDE SEQUENCE [LARGE SCALE GENOMIC DNA]</scope>
    <source>
        <strain evidence="12 13">5</strain>
    </source>
</reference>
<dbReference type="InterPro" id="IPR013655">
    <property type="entry name" value="PAS_fold_3"/>
</dbReference>
<dbReference type="Pfam" id="PF00989">
    <property type="entry name" value="PAS"/>
    <property type="match status" value="1"/>
</dbReference>
<evidence type="ECO:0000259" key="11">
    <source>
        <dbReference type="PROSITE" id="PS50113"/>
    </source>
</evidence>
<dbReference type="Gene3D" id="2.10.70.100">
    <property type="match status" value="1"/>
</dbReference>
<dbReference type="CDD" id="cd00075">
    <property type="entry name" value="HATPase"/>
    <property type="match status" value="1"/>
</dbReference>
<dbReference type="NCBIfam" id="TIGR00229">
    <property type="entry name" value="sensory_box"/>
    <property type="match status" value="4"/>
</dbReference>
<dbReference type="InterPro" id="IPR036097">
    <property type="entry name" value="HisK_dim/P_sf"/>
</dbReference>
<dbReference type="SMART" id="SM00387">
    <property type="entry name" value="HATPase_c"/>
    <property type="match status" value="1"/>
</dbReference>
<evidence type="ECO:0000256" key="7">
    <source>
        <dbReference type="SAM" id="Coils"/>
    </source>
</evidence>
<feature type="domain" description="Histidine kinase" evidence="8">
    <location>
        <begin position="637"/>
        <end position="825"/>
    </location>
</feature>
<dbReference type="InterPro" id="IPR001610">
    <property type="entry name" value="PAC"/>
</dbReference>
<dbReference type="AlphaFoldDB" id="A0A0N0BQG4"/>
<dbReference type="Proteomes" id="UP000037747">
    <property type="component" value="Unassembled WGS sequence"/>
</dbReference>
<evidence type="ECO:0000259" key="9">
    <source>
        <dbReference type="PROSITE" id="PS50110"/>
    </source>
</evidence>
<dbReference type="InterPro" id="IPR005467">
    <property type="entry name" value="His_kinase_dom"/>
</dbReference>
<keyword evidence="13" id="KW-1185">Reference proteome</keyword>
<dbReference type="Pfam" id="PF02518">
    <property type="entry name" value="HATPase_c"/>
    <property type="match status" value="1"/>
</dbReference>
<dbReference type="Pfam" id="PF08448">
    <property type="entry name" value="PAS_4"/>
    <property type="match status" value="2"/>
</dbReference>
<dbReference type="EMBL" id="LIST01000008">
    <property type="protein sequence ID" value="KOX95374.1"/>
    <property type="molecule type" value="Genomic_DNA"/>
</dbReference>
<keyword evidence="5 12" id="KW-0418">Kinase</keyword>
<dbReference type="STRING" id="1765655.AMR74_15705"/>
<evidence type="ECO:0000256" key="6">
    <source>
        <dbReference type="PROSITE-ProRule" id="PRU00169"/>
    </source>
</evidence>
<dbReference type="CDD" id="cd00156">
    <property type="entry name" value="REC"/>
    <property type="match status" value="1"/>
</dbReference>
<dbReference type="PATRIC" id="fig|1705389.3.peg.167"/>
<evidence type="ECO:0000313" key="13">
    <source>
        <dbReference type="Proteomes" id="UP000037747"/>
    </source>
</evidence>
<evidence type="ECO:0000256" key="3">
    <source>
        <dbReference type="ARBA" id="ARBA00022553"/>
    </source>
</evidence>
<dbReference type="InterPro" id="IPR013767">
    <property type="entry name" value="PAS_fold"/>
</dbReference>
<proteinExistence type="predicted"/>